<dbReference type="CTD" id="139378"/>
<reference evidence="13 14" key="1">
    <citation type="journal article" date="2012" name="Genome Biol.">
        <title>Sequencing three crocodilian genomes to illuminate the evolution of archosaurs and amniotes.</title>
        <authorList>
            <person name="St John J.A."/>
            <person name="Braun E.L."/>
            <person name="Isberg S.R."/>
            <person name="Miles L.G."/>
            <person name="Chong A.Y."/>
            <person name="Gongora J."/>
            <person name="Dalzell P."/>
            <person name="Moran C."/>
            <person name="Bed'hom B."/>
            <person name="Abzhanov A."/>
            <person name="Burgess S.C."/>
            <person name="Cooksey A.M."/>
            <person name="Castoe T.A."/>
            <person name="Crawford N.G."/>
            <person name="Densmore L.D."/>
            <person name="Drew J.C."/>
            <person name="Edwards S.V."/>
            <person name="Faircloth B.C."/>
            <person name="Fujita M.K."/>
            <person name="Greenwold M.J."/>
            <person name="Hoffmann F.G."/>
            <person name="Howard J.M."/>
            <person name="Iguchi T."/>
            <person name="Janes D.E."/>
            <person name="Khan S.Y."/>
            <person name="Kohno S."/>
            <person name="de Koning A.J."/>
            <person name="Lance S.L."/>
            <person name="McCarthy F.M."/>
            <person name="McCormack J.E."/>
            <person name="Merchant M.E."/>
            <person name="Peterson D.G."/>
            <person name="Pollock D.D."/>
            <person name="Pourmand N."/>
            <person name="Raney B.J."/>
            <person name="Roessler K.A."/>
            <person name="Sanford J.R."/>
            <person name="Sawyer R.H."/>
            <person name="Schmidt C.J."/>
            <person name="Triplett E.W."/>
            <person name="Tuberville T.D."/>
            <person name="Venegas-Anaya M."/>
            <person name="Howard J.T."/>
            <person name="Jarvis E.D."/>
            <person name="Guillette L.J.Jr."/>
            <person name="Glenn T.C."/>
            <person name="Green R.E."/>
            <person name="Ray D.A."/>
        </authorList>
    </citation>
    <scope>NUCLEOTIDE SEQUENCE [LARGE SCALE GENOMIC DNA]</scope>
    <source>
        <strain evidence="13">KSC_2009_1</strain>
    </source>
</reference>
<evidence type="ECO:0000256" key="7">
    <source>
        <dbReference type="PROSITE-ProRule" id="PRU01172"/>
    </source>
</evidence>
<dbReference type="Gene3D" id="1.20.1070.10">
    <property type="entry name" value="Rhodopsin 7-helix transmembrane proteins"/>
    <property type="match status" value="1"/>
</dbReference>
<dbReference type="PROSITE" id="PS51828">
    <property type="entry name" value="PTX_2"/>
    <property type="match status" value="1"/>
</dbReference>
<feature type="transmembrane region" description="Helical" evidence="9">
    <location>
        <begin position="957"/>
        <end position="981"/>
    </location>
</feature>
<dbReference type="InterPro" id="IPR017981">
    <property type="entry name" value="GPCR_2-like_7TM"/>
</dbReference>
<feature type="transmembrane region" description="Helical" evidence="9">
    <location>
        <begin position="1001"/>
        <end position="1023"/>
    </location>
</feature>
<feature type="domain" description="G-protein coupled receptors family 2 profile 2" evidence="11">
    <location>
        <begin position="895"/>
        <end position="1151"/>
    </location>
</feature>
<dbReference type="SMART" id="SM00303">
    <property type="entry name" value="GPS"/>
    <property type="match status" value="1"/>
</dbReference>
<protein>
    <submittedName>
        <fullName evidence="13">Adhesion G-protein coupled receptor G4</fullName>
    </submittedName>
</protein>
<dbReference type="InterPro" id="IPR001759">
    <property type="entry name" value="PTX_dom"/>
</dbReference>
<feature type="transmembrane region" description="Helical" evidence="9">
    <location>
        <begin position="932"/>
        <end position="951"/>
    </location>
</feature>
<evidence type="ECO:0000256" key="1">
    <source>
        <dbReference type="ARBA" id="ARBA00004141"/>
    </source>
</evidence>
<dbReference type="PRINTS" id="PR00249">
    <property type="entry name" value="GPCRSECRETIN"/>
</dbReference>
<evidence type="ECO:0000259" key="10">
    <source>
        <dbReference type="PROSITE" id="PS50221"/>
    </source>
</evidence>
<accession>A0A151N841</accession>
<keyword evidence="5 9" id="KW-0472">Membrane</keyword>
<comment type="caution">
    <text evidence="13">The sequence shown here is derived from an EMBL/GenBank/DDBJ whole genome shotgun (WGS) entry which is preliminary data.</text>
</comment>
<evidence type="ECO:0000256" key="2">
    <source>
        <dbReference type="ARBA" id="ARBA00007343"/>
    </source>
</evidence>
<feature type="transmembrane region" description="Helical" evidence="9">
    <location>
        <begin position="1128"/>
        <end position="1149"/>
    </location>
</feature>
<feature type="transmembrane region" description="Helical" evidence="9">
    <location>
        <begin position="1102"/>
        <end position="1122"/>
    </location>
</feature>
<dbReference type="Pfam" id="PF01825">
    <property type="entry name" value="GPS"/>
    <property type="match status" value="1"/>
</dbReference>
<evidence type="ECO:0000256" key="8">
    <source>
        <dbReference type="SAM" id="MobiDB-lite"/>
    </source>
</evidence>
<proteinExistence type="inferred from homology"/>
<evidence type="ECO:0000256" key="6">
    <source>
        <dbReference type="ARBA" id="ARBA00023157"/>
    </source>
</evidence>
<dbReference type="GO" id="GO:0004930">
    <property type="term" value="F:G protein-coupled receptor activity"/>
    <property type="evidence" value="ECO:0007669"/>
    <property type="project" value="InterPro"/>
</dbReference>
<comment type="subcellular location">
    <subcellularLocation>
        <location evidence="1">Membrane</location>
        <topology evidence="1">Multi-pass membrane protein</topology>
    </subcellularLocation>
</comment>
<dbReference type="SUPFAM" id="SSF81321">
    <property type="entry name" value="Family A G protein-coupled receptor-like"/>
    <property type="match status" value="1"/>
</dbReference>
<evidence type="ECO:0000259" key="12">
    <source>
        <dbReference type="PROSITE" id="PS51828"/>
    </source>
</evidence>
<dbReference type="GO" id="GO:0007189">
    <property type="term" value="P:adenylate cyclase-activating G protein-coupled receptor signaling pathway"/>
    <property type="evidence" value="ECO:0007669"/>
    <property type="project" value="TreeGrafter"/>
</dbReference>
<evidence type="ECO:0000259" key="11">
    <source>
        <dbReference type="PROSITE" id="PS50261"/>
    </source>
</evidence>
<dbReference type="CDD" id="cd15997">
    <property type="entry name" value="7tmB2_GPR112"/>
    <property type="match status" value="1"/>
</dbReference>
<dbReference type="SMART" id="SM00159">
    <property type="entry name" value="PTX"/>
    <property type="match status" value="1"/>
</dbReference>
<dbReference type="Gene3D" id="2.60.220.50">
    <property type="match status" value="1"/>
</dbReference>
<dbReference type="PANTHER" id="PTHR12011">
    <property type="entry name" value="ADHESION G-PROTEIN COUPLED RECEPTOR"/>
    <property type="match status" value="1"/>
</dbReference>
<dbReference type="EMBL" id="AKHW03003879">
    <property type="protein sequence ID" value="KYO32769.1"/>
    <property type="molecule type" value="Genomic_DNA"/>
</dbReference>
<dbReference type="KEGG" id="amj:109284429"/>
<dbReference type="GO" id="GO:0005886">
    <property type="term" value="C:plasma membrane"/>
    <property type="evidence" value="ECO:0007669"/>
    <property type="project" value="TreeGrafter"/>
</dbReference>
<dbReference type="GO" id="GO:0007166">
    <property type="term" value="P:cell surface receptor signaling pathway"/>
    <property type="evidence" value="ECO:0007669"/>
    <property type="project" value="InterPro"/>
</dbReference>
<sequence>MKRHMQARGQGFPDKLLCGLVVTASLFLLSETSSLRGKKLDLSAKYQKYVSLANTSIPQLCQFTVCIDLNRTTNVSIWTAFSYDINNNSTNIHDAELGLSGENKHLKLYLFGTTREIKLDLTLFEWHSVCYTWDSKEGLLQVYNNGQHLETEAMNSTKCLRPKGSLVLGYLHKNQGGSIIVQVNSGFIGNLYYFQMWDRVLKQEELMNCSQGNVVSWNAGHWDFDNIIPVTDHHLRCAKSWEGSASTTAATLAPPSPAKTTSGITLTFTASMGGVTTENKATCAPKYTTKKTSSASLTTAVTQAPETIPATKPRGTTQAFVSLLTTTTKVTVLVSETTLSLTTASPRPDETDPTSKPDGIQTSVTASPIKTTSTMSVSRSMVTSKPSEFTFVSTPDLTTAGHKLVTFYNIQVNFSATHEPQRPPDYYDVRNLTETWLNDRLSGTEFLVTNYKIKTVGRASTGGRVQRKAQMEKKQNSRSYGSKAIVKAESSETQEVLTEKITQLLTGTYVETPTSFSLELDNVTVAPIDPGNCPGNPTHSEYKGTYLWPLTTAFGKTELNCTKNPQQLAKRHCVINIERGKARWKRPDLSVCKLLKELPNNILDLQYIIITEENAQDVAEHILNLIVNLTQLEAEEMKIIVDTTSDIANCSEISMTLAKTTLGILNMVLLKQNNTHSLHKVTNRVLRTIEQIGYRMTYPGRNASIIMAALALVVTHPDPSSFQGLAFGVTSYKEDLNPKIEMQETPFQKALASVFLPRLMREYLGIHSFDPEDHPKIQFTFFGTTSLFMGGSSGNETLNTYVVSASIENVSIQNLKEPVNIILEHINPNMDNASVRCVFWDFMKNNGLGGWNTSGCEMQYTDMNYTICYCNHLTHFGVLMDLSRTPTDPVNDRILTLITHAGCGVSSLFLGVVLVIYLALDKLRRDYPSKILINLCAALLMLNLIFLVNSWLTSFNNHGLCITVAVFLHYFLLTAFTWMGLESVHMYLALIRVFNTYIPHYILKFCIAGWGLPAVVVAIILIIKKDFYGSRSPSESNNPFTDFCWIENNVVFYISVAAYFCFIFLINMVVFIAVLVQIHFMKSKTRTRSKDWKKRFLHDLKSTISLTALLGLTWGFAFFAWGPVKICFQYLFAICNTLQGVFIFVYHCLMKENVRKQCRVHFCWGRFRLNNYSDWSGSGSGYKPRNVEDNLFFHSLKSTKSMKSNGTSSTSNGSSCLQGTSLDMNFRIGEVHYNPGALMPPDHEARCPWTRRVSPMDVQLHCTQKSRFLQ</sequence>
<comment type="similarity">
    <text evidence="2">Belongs to the G-protein coupled receptor 2 family. Adhesion G-protein coupled receptor (ADGR) subfamily.</text>
</comment>
<dbReference type="InterPro" id="IPR000832">
    <property type="entry name" value="GPCR_2_secretin-like"/>
</dbReference>
<keyword evidence="13" id="KW-0675">Receptor</keyword>
<dbReference type="FunFam" id="1.20.1070.10:FF:000043">
    <property type="entry name" value="adhesion G-protein coupled receptor G2 isoform X1"/>
    <property type="match status" value="1"/>
</dbReference>
<dbReference type="Gene3D" id="2.60.120.200">
    <property type="match status" value="1"/>
</dbReference>
<dbReference type="PROSITE" id="PS50221">
    <property type="entry name" value="GAIN_B"/>
    <property type="match status" value="1"/>
</dbReference>
<evidence type="ECO:0000256" key="3">
    <source>
        <dbReference type="ARBA" id="ARBA00022692"/>
    </source>
</evidence>
<comment type="caution">
    <text evidence="7">Lacks conserved residue(s) required for the propagation of feature annotation.</text>
</comment>
<dbReference type="Pfam" id="PF00002">
    <property type="entry name" value="7tm_2"/>
    <property type="match status" value="1"/>
</dbReference>
<dbReference type="PROSITE" id="PS50261">
    <property type="entry name" value="G_PROTEIN_RECEP_F2_4"/>
    <property type="match status" value="1"/>
</dbReference>
<name>A0A151N841_ALLMI</name>
<feature type="region of interest" description="Disordered" evidence="8">
    <location>
        <begin position="340"/>
        <end position="363"/>
    </location>
</feature>
<evidence type="ECO:0000256" key="5">
    <source>
        <dbReference type="ARBA" id="ARBA00023136"/>
    </source>
</evidence>
<feature type="domain" description="Pentraxin (PTX)" evidence="12">
    <location>
        <begin position="36"/>
        <end position="237"/>
    </location>
</feature>
<keyword evidence="3 9" id="KW-0812">Transmembrane</keyword>
<evidence type="ECO:0000313" key="13">
    <source>
        <dbReference type="EMBL" id="KYO32769.1"/>
    </source>
</evidence>
<feature type="transmembrane region" description="Helical" evidence="9">
    <location>
        <begin position="894"/>
        <end position="920"/>
    </location>
</feature>
<gene>
    <name evidence="13" type="primary">GPR112</name>
    <name evidence="13" type="ORF">Y1Q_0009365</name>
</gene>
<dbReference type="GeneID" id="109284429"/>
<dbReference type="Pfam" id="PF00354">
    <property type="entry name" value="Pentaxin"/>
    <property type="match status" value="1"/>
</dbReference>
<dbReference type="InterPro" id="IPR000203">
    <property type="entry name" value="GPS"/>
</dbReference>
<keyword evidence="14" id="KW-1185">Reference proteome</keyword>
<dbReference type="PANTHER" id="PTHR12011:SF277">
    <property type="entry name" value="ADHESION G-PROTEIN COUPLED RECEPTOR G4"/>
    <property type="match status" value="1"/>
</dbReference>
<evidence type="ECO:0000256" key="4">
    <source>
        <dbReference type="ARBA" id="ARBA00022989"/>
    </source>
</evidence>
<evidence type="ECO:0000256" key="9">
    <source>
        <dbReference type="SAM" id="Phobius"/>
    </source>
</evidence>
<keyword evidence="4 9" id="KW-1133">Transmembrane helix</keyword>
<dbReference type="InterPro" id="IPR057244">
    <property type="entry name" value="GAIN_B"/>
</dbReference>
<feature type="domain" description="GAIN-B" evidence="10">
    <location>
        <begin position="728"/>
        <end position="886"/>
    </location>
</feature>
<dbReference type="InterPro" id="IPR013320">
    <property type="entry name" value="ConA-like_dom_sf"/>
</dbReference>
<dbReference type="STRING" id="8496.A0A151N841"/>
<dbReference type="OrthoDB" id="10037534at2759"/>
<feature type="transmembrane region" description="Helical" evidence="9">
    <location>
        <begin position="1050"/>
        <end position="1081"/>
    </location>
</feature>
<organism evidence="13 14">
    <name type="scientific">Alligator mississippiensis</name>
    <name type="common">American alligator</name>
    <dbReference type="NCBI Taxonomy" id="8496"/>
    <lineage>
        <taxon>Eukaryota</taxon>
        <taxon>Metazoa</taxon>
        <taxon>Chordata</taxon>
        <taxon>Craniata</taxon>
        <taxon>Vertebrata</taxon>
        <taxon>Euteleostomi</taxon>
        <taxon>Archelosauria</taxon>
        <taxon>Archosauria</taxon>
        <taxon>Crocodylia</taxon>
        <taxon>Alligatoridae</taxon>
        <taxon>Alligatorinae</taxon>
        <taxon>Alligator</taxon>
    </lineage>
</organism>
<dbReference type="Proteomes" id="UP000050525">
    <property type="component" value="Unassembled WGS sequence"/>
</dbReference>
<dbReference type="InterPro" id="IPR046338">
    <property type="entry name" value="GAIN_dom_sf"/>
</dbReference>
<evidence type="ECO:0000313" key="14">
    <source>
        <dbReference type="Proteomes" id="UP000050525"/>
    </source>
</evidence>
<dbReference type="SUPFAM" id="SSF49899">
    <property type="entry name" value="Concanavalin A-like lectins/glucanases"/>
    <property type="match status" value="1"/>
</dbReference>
<keyword evidence="6" id="KW-1015">Disulfide bond</keyword>
<dbReference type="AlphaFoldDB" id="A0A151N841"/>